<comment type="similarity">
    <text evidence="10">Belongs to the insect chemoreceptor superfamily. Heteromeric odorant receptor channel (TC 1.A.69) family.</text>
</comment>
<keyword evidence="3 10" id="KW-0716">Sensory transduction</keyword>
<dbReference type="GO" id="GO:0007165">
    <property type="term" value="P:signal transduction"/>
    <property type="evidence" value="ECO:0007669"/>
    <property type="project" value="UniProtKB-KW"/>
</dbReference>
<evidence type="ECO:0000256" key="8">
    <source>
        <dbReference type="ARBA" id="ARBA00023170"/>
    </source>
</evidence>
<dbReference type="InterPro" id="IPR004117">
    <property type="entry name" value="7tm6_olfct_rcpt"/>
</dbReference>
<dbReference type="Pfam" id="PF02949">
    <property type="entry name" value="7tm_6"/>
    <property type="match status" value="1"/>
</dbReference>
<keyword evidence="2" id="KW-1003">Cell membrane</keyword>
<comment type="subcellular location">
    <subcellularLocation>
        <location evidence="1 10">Cell membrane</location>
        <topology evidence="1 10">Multi-pass membrane protein</topology>
    </subcellularLocation>
</comment>
<dbReference type="GO" id="GO:0004984">
    <property type="term" value="F:olfactory receptor activity"/>
    <property type="evidence" value="ECO:0007669"/>
    <property type="project" value="InterPro"/>
</dbReference>
<dbReference type="VEuPathDB" id="VectorBase:CSON011868"/>
<evidence type="ECO:0000256" key="3">
    <source>
        <dbReference type="ARBA" id="ARBA00022606"/>
    </source>
</evidence>
<feature type="transmembrane region" description="Helical" evidence="10">
    <location>
        <begin position="202"/>
        <end position="227"/>
    </location>
</feature>
<dbReference type="OMA" id="SSIWDEM"/>
<evidence type="ECO:0000313" key="12">
    <source>
        <dbReference type="EMBL" id="SSX25046.1"/>
    </source>
</evidence>
<proteinExistence type="inferred from homology"/>
<dbReference type="EMBL" id="UFQT01000534">
    <property type="protein sequence ID" value="SSX25046.1"/>
    <property type="molecule type" value="Genomic_DNA"/>
</dbReference>
<evidence type="ECO:0000256" key="7">
    <source>
        <dbReference type="ARBA" id="ARBA00023136"/>
    </source>
</evidence>
<feature type="transmembrane region" description="Helical" evidence="10">
    <location>
        <begin position="311"/>
        <end position="335"/>
    </location>
</feature>
<dbReference type="AlphaFoldDB" id="A0A336KNW4"/>
<keyword evidence="9 10" id="KW-0807">Transducer</keyword>
<name>A0A336KNW4_CULSO</name>
<comment type="caution">
    <text evidence="10">Lacks conserved residue(s) required for the propagation of feature annotation.</text>
</comment>
<evidence type="ECO:0000256" key="2">
    <source>
        <dbReference type="ARBA" id="ARBA00022475"/>
    </source>
</evidence>
<reference evidence="12" key="2">
    <citation type="submission" date="2018-07" db="EMBL/GenBank/DDBJ databases">
        <authorList>
            <person name="Quirk P.G."/>
            <person name="Krulwich T.A."/>
        </authorList>
    </citation>
    <scope>NUCLEOTIDE SEQUENCE</scope>
</reference>
<evidence type="ECO:0000256" key="6">
    <source>
        <dbReference type="ARBA" id="ARBA00022989"/>
    </source>
</evidence>
<reference evidence="11" key="1">
    <citation type="submission" date="2018-04" db="EMBL/GenBank/DDBJ databases">
        <authorList>
            <person name="Go L.Y."/>
            <person name="Mitchell J.A."/>
        </authorList>
    </citation>
    <scope>NUCLEOTIDE SEQUENCE</scope>
    <source>
        <tissue evidence="11">Whole organism</tissue>
    </source>
</reference>
<gene>
    <name evidence="11" type="primary">CSON011868</name>
</gene>
<feature type="transmembrane region" description="Helical" evidence="10">
    <location>
        <begin position="150"/>
        <end position="169"/>
    </location>
</feature>
<sequence length="412" mass="48497">MSELKIFKPKPKIIFVRNMKDEENDINLMNYLRERMTVFGSWPVENPKNYLRWFVIFFTVVFCTIPTIIGAKVVLAVSVIEFMQAMCEVCAISFWTLRMIYLSSIWDEMIKILQNLQEMWNKARQIQINEWQDVLKNGENLVHKMSILVYWWYFVIGISYEIVALWISLKRYFSGNGDEMFYGIHANFIIDTQHNLIAYLSLYFPLTITQCIYCVVYASIELLIIFLTNYHALYFKMIQIKMNHLNKNLRNLTNTQAKNKLIEIIKDHEIAIESVNRFENAIKIVLLTTFVMNSFIICFFIFAFLKLLQDSIINFIIFVGFALALHLNLLTLSYFGQKLMDESIAIGNSAWNIAWYDQDIEFQQLVKLIIMRSQKPIGLTAAGFYHISLESYSNVLKTAYSYFTLMHSVIFE</sequence>
<keyword evidence="4 10" id="KW-0812">Transmembrane</keyword>
<dbReference type="PANTHER" id="PTHR21137">
    <property type="entry name" value="ODORANT RECEPTOR"/>
    <property type="match status" value="1"/>
</dbReference>
<keyword evidence="8 10" id="KW-0675">Receptor</keyword>
<evidence type="ECO:0000256" key="10">
    <source>
        <dbReference type="RuleBase" id="RU351113"/>
    </source>
</evidence>
<dbReference type="GO" id="GO:0005549">
    <property type="term" value="F:odorant binding"/>
    <property type="evidence" value="ECO:0007669"/>
    <property type="project" value="InterPro"/>
</dbReference>
<accession>A0A336KNW4</accession>
<keyword evidence="7 10" id="KW-0472">Membrane</keyword>
<feature type="transmembrane region" description="Helical" evidence="10">
    <location>
        <begin position="75"/>
        <end position="97"/>
    </location>
</feature>
<keyword evidence="6 10" id="KW-1133">Transmembrane helix</keyword>
<dbReference type="EMBL" id="UFQS01000534">
    <property type="protein sequence ID" value="SSX04683.1"/>
    <property type="molecule type" value="Genomic_DNA"/>
</dbReference>
<evidence type="ECO:0000256" key="5">
    <source>
        <dbReference type="ARBA" id="ARBA00022725"/>
    </source>
</evidence>
<dbReference type="PANTHER" id="PTHR21137:SF35">
    <property type="entry name" value="ODORANT RECEPTOR 19A-RELATED"/>
    <property type="match status" value="1"/>
</dbReference>
<protein>
    <recommendedName>
        <fullName evidence="10">Odorant receptor</fullName>
    </recommendedName>
</protein>
<evidence type="ECO:0000256" key="1">
    <source>
        <dbReference type="ARBA" id="ARBA00004651"/>
    </source>
</evidence>
<evidence type="ECO:0000256" key="4">
    <source>
        <dbReference type="ARBA" id="ARBA00022692"/>
    </source>
</evidence>
<feature type="transmembrane region" description="Helical" evidence="10">
    <location>
        <begin position="284"/>
        <end position="305"/>
    </location>
</feature>
<keyword evidence="5 10" id="KW-0552">Olfaction</keyword>
<organism evidence="11">
    <name type="scientific">Culicoides sonorensis</name>
    <name type="common">Biting midge</name>
    <dbReference type="NCBI Taxonomy" id="179676"/>
    <lineage>
        <taxon>Eukaryota</taxon>
        <taxon>Metazoa</taxon>
        <taxon>Ecdysozoa</taxon>
        <taxon>Arthropoda</taxon>
        <taxon>Hexapoda</taxon>
        <taxon>Insecta</taxon>
        <taxon>Pterygota</taxon>
        <taxon>Neoptera</taxon>
        <taxon>Endopterygota</taxon>
        <taxon>Diptera</taxon>
        <taxon>Nematocera</taxon>
        <taxon>Chironomoidea</taxon>
        <taxon>Ceratopogonidae</taxon>
        <taxon>Ceratopogoninae</taxon>
        <taxon>Culicoides</taxon>
        <taxon>Monoculicoides</taxon>
    </lineage>
</organism>
<evidence type="ECO:0000256" key="9">
    <source>
        <dbReference type="ARBA" id="ARBA00023224"/>
    </source>
</evidence>
<feature type="transmembrane region" description="Helical" evidence="10">
    <location>
        <begin position="50"/>
        <end position="69"/>
    </location>
</feature>
<evidence type="ECO:0000313" key="11">
    <source>
        <dbReference type="EMBL" id="SSX04683.1"/>
    </source>
</evidence>
<dbReference type="GO" id="GO:0005886">
    <property type="term" value="C:plasma membrane"/>
    <property type="evidence" value="ECO:0007669"/>
    <property type="project" value="UniProtKB-SubCell"/>
</dbReference>